<dbReference type="PANTHER" id="PTHR43249">
    <property type="entry name" value="UDP-N-ACETYL-2-AMINO-2-DEOXY-D-GLUCURONATE OXIDASE"/>
    <property type="match status" value="1"/>
</dbReference>
<evidence type="ECO:0000313" key="3">
    <source>
        <dbReference type="EMBL" id="MPM13556.1"/>
    </source>
</evidence>
<dbReference type="Pfam" id="PF22725">
    <property type="entry name" value="GFO_IDH_MocA_C3"/>
    <property type="match status" value="1"/>
</dbReference>
<dbReference type="EC" id="1.1.1.18" evidence="3"/>
<reference evidence="3" key="1">
    <citation type="submission" date="2019-08" db="EMBL/GenBank/DDBJ databases">
        <authorList>
            <person name="Kucharzyk K."/>
            <person name="Murdoch R.W."/>
            <person name="Higgins S."/>
            <person name="Loffler F."/>
        </authorList>
    </citation>
    <scope>NUCLEOTIDE SEQUENCE</scope>
</reference>
<feature type="domain" description="GFO/IDH/MocA-like oxidoreductase" evidence="2">
    <location>
        <begin position="131"/>
        <end position="252"/>
    </location>
</feature>
<dbReference type="Gene3D" id="3.40.50.720">
    <property type="entry name" value="NAD(P)-binding Rossmann-like Domain"/>
    <property type="match status" value="1"/>
</dbReference>
<dbReference type="SUPFAM" id="SSF55347">
    <property type="entry name" value="Glyceraldehyde-3-phosphate dehydrogenase-like, C-terminal domain"/>
    <property type="match status" value="1"/>
</dbReference>
<evidence type="ECO:0000259" key="2">
    <source>
        <dbReference type="Pfam" id="PF22725"/>
    </source>
</evidence>
<dbReference type="InterPro" id="IPR036291">
    <property type="entry name" value="NAD(P)-bd_dom_sf"/>
</dbReference>
<proteinExistence type="predicted"/>
<comment type="caution">
    <text evidence="3">The sequence shown here is derived from an EMBL/GenBank/DDBJ whole genome shotgun (WGS) entry which is preliminary data.</text>
</comment>
<dbReference type="GO" id="GO:0000166">
    <property type="term" value="F:nucleotide binding"/>
    <property type="evidence" value="ECO:0007669"/>
    <property type="project" value="InterPro"/>
</dbReference>
<dbReference type="PANTHER" id="PTHR43249:SF1">
    <property type="entry name" value="D-GLUCOSIDE 3-DEHYDROGENASE"/>
    <property type="match status" value="1"/>
</dbReference>
<evidence type="ECO:0000259" key="1">
    <source>
        <dbReference type="Pfam" id="PF01408"/>
    </source>
</evidence>
<feature type="domain" description="Gfo/Idh/MocA-like oxidoreductase N-terminal" evidence="1">
    <location>
        <begin position="3"/>
        <end position="116"/>
    </location>
</feature>
<sequence length="345" mass="37750">MLGVGVIGCGAISKMHIDSFLRIPQTKIRAVADVNEAAARRTANELGADSYTDYRELLKRTDIDVVSICTPSGLHSESAIAAAKAGKHVIVEKPLDVTLPKIDAMIEACEQNHVKLNCIFNNRYREGNLFLKRAIDAGRFGRLINANALIRWYREPDYYAKSPWHGSWALDGGGALMNQSIHYVDLLLWLAGRVESLSAYTGTLLHKCMETEDTAVATLRFQNGALGAIIATTSTFPGYPAEIQITGERGSANVRDGVIEHWKFVDSDPLDQEAEAFFGGGEVDNARASTPMAFACEYHARQIRRAVESIEDDTEPDIGGAEARKSVELILGIYESAKTGARVTF</sequence>
<dbReference type="Gene3D" id="3.30.360.10">
    <property type="entry name" value="Dihydrodipicolinate Reductase, domain 2"/>
    <property type="match status" value="1"/>
</dbReference>
<dbReference type="InterPro" id="IPR000683">
    <property type="entry name" value="Gfo/Idh/MocA-like_OxRdtase_N"/>
</dbReference>
<dbReference type="InterPro" id="IPR052515">
    <property type="entry name" value="Gfo/Idh/MocA_Oxidoreductase"/>
</dbReference>
<dbReference type="EMBL" id="VSSQ01002137">
    <property type="protein sequence ID" value="MPM13556.1"/>
    <property type="molecule type" value="Genomic_DNA"/>
</dbReference>
<protein>
    <submittedName>
        <fullName evidence="3">Inositol 2-dehydrogenase/D-chiro-inositol 3-dehydrogenase</fullName>
        <ecNumber evidence="3">1.1.1.18</ecNumber>
    </submittedName>
</protein>
<dbReference type="GO" id="GO:0050112">
    <property type="term" value="F:inositol 2-dehydrogenase (NAD+) activity"/>
    <property type="evidence" value="ECO:0007669"/>
    <property type="project" value="UniProtKB-EC"/>
</dbReference>
<accession>A0A644XBG4</accession>
<keyword evidence="3" id="KW-0560">Oxidoreductase</keyword>
<dbReference type="SUPFAM" id="SSF51735">
    <property type="entry name" value="NAD(P)-binding Rossmann-fold domains"/>
    <property type="match status" value="1"/>
</dbReference>
<name>A0A644XBG4_9ZZZZ</name>
<dbReference type="Pfam" id="PF01408">
    <property type="entry name" value="GFO_IDH_MocA"/>
    <property type="match status" value="1"/>
</dbReference>
<gene>
    <name evidence="3" type="primary">iolG_40</name>
    <name evidence="3" type="ORF">SDC9_59913</name>
</gene>
<dbReference type="AlphaFoldDB" id="A0A644XBG4"/>
<dbReference type="InterPro" id="IPR055170">
    <property type="entry name" value="GFO_IDH_MocA-like_dom"/>
</dbReference>
<organism evidence="3">
    <name type="scientific">bioreactor metagenome</name>
    <dbReference type="NCBI Taxonomy" id="1076179"/>
    <lineage>
        <taxon>unclassified sequences</taxon>
        <taxon>metagenomes</taxon>
        <taxon>ecological metagenomes</taxon>
    </lineage>
</organism>